<dbReference type="AlphaFoldDB" id="X1PG88"/>
<sequence length="130" mass="14826">MGRPPRVERTYSPQEKQKALLQLAMNKGNLARTSQSTGIPTITLYRWRESGFAEFALARAKMIDEFMDTIMKNIRELNKPGFIKQLKEKILEKGNLKAVADYTAIMMDKMMQLKRTQLLGSSSVSQDQSP</sequence>
<name>X1PG88_9ZZZZ</name>
<organism evidence="1">
    <name type="scientific">marine sediment metagenome</name>
    <dbReference type="NCBI Taxonomy" id="412755"/>
    <lineage>
        <taxon>unclassified sequences</taxon>
        <taxon>metagenomes</taxon>
        <taxon>ecological metagenomes</taxon>
    </lineage>
</organism>
<gene>
    <name evidence="1" type="ORF">S06H3_28581</name>
</gene>
<comment type="caution">
    <text evidence="1">The sequence shown here is derived from an EMBL/GenBank/DDBJ whole genome shotgun (WGS) entry which is preliminary data.</text>
</comment>
<evidence type="ECO:0000313" key="1">
    <source>
        <dbReference type="EMBL" id="GAI29919.1"/>
    </source>
</evidence>
<dbReference type="EMBL" id="BARV01016690">
    <property type="protein sequence ID" value="GAI29919.1"/>
    <property type="molecule type" value="Genomic_DNA"/>
</dbReference>
<protein>
    <submittedName>
        <fullName evidence="1">Uncharacterized protein</fullName>
    </submittedName>
</protein>
<accession>X1PG88</accession>
<reference evidence="1" key="1">
    <citation type="journal article" date="2014" name="Front. Microbiol.">
        <title>High frequency of phylogenetically diverse reductive dehalogenase-homologous genes in deep subseafloor sedimentary metagenomes.</title>
        <authorList>
            <person name="Kawai M."/>
            <person name="Futagami T."/>
            <person name="Toyoda A."/>
            <person name="Takaki Y."/>
            <person name="Nishi S."/>
            <person name="Hori S."/>
            <person name="Arai W."/>
            <person name="Tsubouchi T."/>
            <person name="Morono Y."/>
            <person name="Uchiyama I."/>
            <person name="Ito T."/>
            <person name="Fujiyama A."/>
            <person name="Inagaki F."/>
            <person name="Takami H."/>
        </authorList>
    </citation>
    <scope>NUCLEOTIDE SEQUENCE</scope>
    <source>
        <strain evidence="1">Expedition CK06-06</strain>
    </source>
</reference>
<feature type="non-terminal residue" evidence="1">
    <location>
        <position position="130"/>
    </location>
</feature>
<proteinExistence type="predicted"/>